<evidence type="ECO:0000313" key="1">
    <source>
        <dbReference type="EMBL" id="MBC3908142.1"/>
    </source>
</evidence>
<gene>
    <name evidence="1" type="ORF">H8L47_11300</name>
</gene>
<reference evidence="1 2" key="1">
    <citation type="submission" date="2020-08" db="EMBL/GenBank/DDBJ databases">
        <title>Novel species isolated from subtropical streams in China.</title>
        <authorList>
            <person name="Lu H."/>
        </authorList>
    </citation>
    <scope>NUCLEOTIDE SEQUENCE [LARGE SCALE GENOMIC DNA]</scope>
    <source>
        <strain evidence="1 2">NL8W</strain>
    </source>
</reference>
<organism evidence="1 2">
    <name type="scientific">Undibacterium umbellatum</name>
    <dbReference type="NCBI Taxonomy" id="2762300"/>
    <lineage>
        <taxon>Bacteria</taxon>
        <taxon>Pseudomonadati</taxon>
        <taxon>Pseudomonadota</taxon>
        <taxon>Betaproteobacteria</taxon>
        <taxon>Burkholderiales</taxon>
        <taxon>Oxalobacteraceae</taxon>
        <taxon>Undibacterium</taxon>
    </lineage>
</organism>
<proteinExistence type="predicted"/>
<sequence length="74" mass="9085">MMKDLSRALRRHHAARLKKKRQYYFYRWPKRLTLAELGSVLNTATRCSCFMCGNPRKYFKERSVQEKRWMQVVE</sequence>
<accession>A0ABR6Z8Q4</accession>
<comment type="caution">
    <text evidence="1">The sequence shown here is derived from an EMBL/GenBank/DDBJ whole genome shotgun (WGS) entry which is preliminary data.</text>
</comment>
<protein>
    <submittedName>
        <fullName evidence="1">Uncharacterized protein</fullName>
    </submittedName>
</protein>
<dbReference type="Proteomes" id="UP000646911">
    <property type="component" value="Unassembled WGS sequence"/>
</dbReference>
<keyword evidence="2" id="KW-1185">Reference proteome</keyword>
<name>A0ABR6Z8Q4_9BURK</name>
<evidence type="ECO:0000313" key="2">
    <source>
        <dbReference type="Proteomes" id="UP000646911"/>
    </source>
</evidence>
<dbReference type="EMBL" id="JACOFX010000004">
    <property type="protein sequence ID" value="MBC3908142.1"/>
    <property type="molecule type" value="Genomic_DNA"/>
</dbReference>
<dbReference type="RefSeq" id="WP_186953687.1">
    <property type="nucleotide sequence ID" value="NZ_JACOFX010000004.1"/>
</dbReference>